<sequence>MIVDIVVGISILLPLKLFLRSDACPTRALHNARKSEFMGFGAWSTFSAQQKLYAVKFCFCNHCLVLALNPVTTTCYPLIPAIVKWVS</sequence>
<reference evidence="1 2" key="1">
    <citation type="journal article" date="2016" name="Nat. Commun.">
        <title>Thousands of microbial genomes shed light on interconnected biogeochemical processes in an aquifer system.</title>
        <authorList>
            <person name="Anantharaman K."/>
            <person name="Brown C.T."/>
            <person name="Hug L.A."/>
            <person name="Sharon I."/>
            <person name="Castelle C.J."/>
            <person name="Probst A.J."/>
            <person name="Thomas B.C."/>
            <person name="Singh A."/>
            <person name="Wilkins M.J."/>
            <person name="Karaoz U."/>
            <person name="Brodie E.L."/>
            <person name="Williams K.H."/>
            <person name="Hubbard S.S."/>
            <person name="Banfield J.F."/>
        </authorList>
    </citation>
    <scope>NUCLEOTIDE SEQUENCE [LARGE SCALE GENOMIC DNA]</scope>
</reference>
<name>A0A1F8EC33_9BACT</name>
<gene>
    <name evidence="1" type="ORF">A2649_02805</name>
</gene>
<dbReference type="Proteomes" id="UP000176893">
    <property type="component" value="Unassembled WGS sequence"/>
</dbReference>
<accession>A0A1F8EC33</accession>
<protein>
    <submittedName>
        <fullName evidence="1">Uncharacterized protein</fullName>
    </submittedName>
</protein>
<comment type="caution">
    <text evidence="1">The sequence shown here is derived from an EMBL/GenBank/DDBJ whole genome shotgun (WGS) entry which is preliminary data.</text>
</comment>
<organism evidence="1 2">
    <name type="scientific">Candidatus Yanofskybacteria bacterium RIFCSPHIGHO2_01_FULL_41_26</name>
    <dbReference type="NCBI Taxonomy" id="1802661"/>
    <lineage>
        <taxon>Bacteria</taxon>
        <taxon>Candidatus Yanofskyibacteriota</taxon>
    </lineage>
</organism>
<proteinExistence type="predicted"/>
<dbReference type="AlphaFoldDB" id="A0A1F8EC33"/>
<evidence type="ECO:0000313" key="1">
    <source>
        <dbReference type="EMBL" id="OGM98481.1"/>
    </source>
</evidence>
<dbReference type="EMBL" id="MGJB01000015">
    <property type="protein sequence ID" value="OGM98481.1"/>
    <property type="molecule type" value="Genomic_DNA"/>
</dbReference>
<evidence type="ECO:0000313" key="2">
    <source>
        <dbReference type="Proteomes" id="UP000176893"/>
    </source>
</evidence>